<accession>A0A1C4VZA8</accession>
<evidence type="ECO:0000259" key="7">
    <source>
        <dbReference type="Pfam" id="PF06722"/>
    </source>
</evidence>
<dbReference type="Gene3D" id="3.40.50.2000">
    <property type="entry name" value="Glycogen Phosphorylase B"/>
    <property type="match status" value="2"/>
</dbReference>
<evidence type="ECO:0000256" key="2">
    <source>
        <dbReference type="ARBA" id="ARBA00022676"/>
    </source>
</evidence>
<evidence type="ECO:0000256" key="5">
    <source>
        <dbReference type="SAM" id="MobiDB-lite"/>
    </source>
</evidence>
<protein>
    <submittedName>
        <fullName evidence="9">Glycosyltransferase, activator-dependent family</fullName>
    </submittedName>
</protein>
<evidence type="ECO:0000313" key="10">
    <source>
        <dbReference type="Proteomes" id="UP000199629"/>
    </source>
</evidence>
<dbReference type="Pfam" id="PF21036">
    <property type="entry name" value="EryCIII-like_N"/>
    <property type="match status" value="1"/>
</dbReference>
<evidence type="ECO:0000256" key="3">
    <source>
        <dbReference type="ARBA" id="ARBA00022679"/>
    </source>
</evidence>
<evidence type="ECO:0000256" key="1">
    <source>
        <dbReference type="ARBA" id="ARBA00006962"/>
    </source>
</evidence>
<organism evidence="9 10">
    <name type="scientific">Micromonospora chaiyaphumensis</name>
    <dbReference type="NCBI Taxonomy" id="307119"/>
    <lineage>
        <taxon>Bacteria</taxon>
        <taxon>Bacillati</taxon>
        <taxon>Actinomycetota</taxon>
        <taxon>Actinomycetes</taxon>
        <taxon>Micromonosporales</taxon>
        <taxon>Micromonosporaceae</taxon>
        <taxon>Micromonospora</taxon>
    </lineage>
</organism>
<evidence type="ECO:0000256" key="6">
    <source>
        <dbReference type="SAM" id="SignalP"/>
    </source>
</evidence>
<keyword evidence="10" id="KW-1185">Reference proteome</keyword>
<reference evidence="10" key="1">
    <citation type="submission" date="2016-06" db="EMBL/GenBank/DDBJ databases">
        <authorList>
            <person name="Varghese N."/>
            <person name="Submissions Spin"/>
        </authorList>
    </citation>
    <scope>NUCLEOTIDE SEQUENCE [LARGE SCALE GENOMIC DNA]</scope>
    <source>
        <strain evidence="10">DSM 45246</strain>
    </source>
</reference>
<proteinExistence type="inferred from homology"/>
<dbReference type="CDD" id="cd03784">
    <property type="entry name" value="GT1_Gtf-like"/>
    <property type="match status" value="1"/>
</dbReference>
<dbReference type="SUPFAM" id="SSF53756">
    <property type="entry name" value="UDP-Glycosyltransferase/glycogen phosphorylase"/>
    <property type="match status" value="1"/>
</dbReference>
<evidence type="ECO:0000313" key="9">
    <source>
        <dbReference type="EMBL" id="SCE89312.1"/>
    </source>
</evidence>
<feature type="compositionally biased region" description="Basic and acidic residues" evidence="5">
    <location>
        <begin position="70"/>
        <end position="87"/>
    </location>
</feature>
<keyword evidence="2" id="KW-0328">Glycosyltransferase</keyword>
<name>A0A1C4VZA8_9ACTN</name>
<dbReference type="GO" id="GO:0017000">
    <property type="term" value="P:antibiotic biosynthetic process"/>
    <property type="evidence" value="ECO:0007669"/>
    <property type="project" value="UniProtKB-KW"/>
</dbReference>
<feature type="region of interest" description="Disordered" evidence="5">
    <location>
        <begin position="68"/>
        <end position="87"/>
    </location>
</feature>
<dbReference type="AlphaFoldDB" id="A0A1C4VZA8"/>
<feature type="domain" description="Erythromycin biosynthesis protein CIII-like N-terminal" evidence="8">
    <location>
        <begin position="23"/>
        <end position="246"/>
    </location>
</feature>
<dbReference type="EMBL" id="FMCS01000003">
    <property type="protein sequence ID" value="SCE89312.1"/>
    <property type="molecule type" value="Genomic_DNA"/>
</dbReference>
<dbReference type="PANTHER" id="PTHR48050:SF13">
    <property type="entry name" value="STEROL 3-BETA-GLUCOSYLTRANSFERASE UGT80A2"/>
    <property type="match status" value="1"/>
</dbReference>
<dbReference type="Pfam" id="PF06722">
    <property type="entry name" value="EryCIII-like_C"/>
    <property type="match status" value="1"/>
</dbReference>
<keyword evidence="4" id="KW-0045">Antibiotic biosynthesis</keyword>
<sequence>MRVLFVTPPALASHLFVLTPLAWALRTAGHDVRVATQPDLAESIVQAGLTGVLVGSDMGETLMRVAAAEPAEKPAAPDRPRQEDYAREDPYGELDYLTRHLLRHLCPDDMLDDLVGFARAWRPDLVVWDGLSYAGAVAARACGAAHARLLFGADGYVQLRTAALRRRPDRDPLREWLEPLLDRYGSGFDEDVLTGDWTIDTQPPWMWRPEGARHLHVRPTAFNGPSIVPEWLHRPDGRPRVCLTLGVSHRAADVAEATAADLFEAVEGLDVEVVATLNAEQVGDTPVPSNVRLADFVPLNVLLPTCRAVVHHGGNGASASAYEHAVPQLVVPGTYWSEKWFGPLAVANGVEDQGAGVYVADSDKLTGELLRKALDRVLSDPSYAHHAKRLRRELLAVPTPRDVVPLLEGLTAEHRRDPA</sequence>
<dbReference type="GO" id="GO:0008194">
    <property type="term" value="F:UDP-glycosyltransferase activity"/>
    <property type="evidence" value="ECO:0007669"/>
    <property type="project" value="InterPro"/>
</dbReference>
<keyword evidence="6" id="KW-0732">Signal</keyword>
<feature type="signal peptide" evidence="6">
    <location>
        <begin position="1"/>
        <end position="24"/>
    </location>
</feature>
<dbReference type="RefSeq" id="WP_091261636.1">
    <property type="nucleotide sequence ID" value="NZ_FMCS01000003.1"/>
</dbReference>
<dbReference type="InterPro" id="IPR048284">
    <property type="entry name" value="EryCIII-like_N"/>
</dbReference>
<dbReference type="InterPro" id="IPR010610">
    <property type="entry name" value="EryCIII-like_C"/>
</dbReference>
<gene>
    <name evidence="9" type="ORF">GA0070214_10358</name>
</gene>
<dbReference type="InterPro" id="IPR050426">
    <property type="entry name" value="Glycosyltransferase_28"/>
</dbReference>
<dbReference type="PANTHER" id="PTHR48050">
    <property type="entry name" value="STEROL 3-BETA-GLUCOSYLTRANSFERASE"/>
    <property type="match status" value="1"/>
</dbReference>
<dbReference type="InterPro" id="IPR002213">
    <property type="entry name" value="UDP_glucos_trans"/>
</dbReference>
<dbReference type="InterPro" id="IPR030953">
    <property type="entry name" value="Glycosyl_450act"/>
</dbReference>
<evidence type="ECO:0000256" key="4">
    <source>
        <dbReference type="ARBA" id="ARBA00023194"/>
    </source>
</evidence>
<dbReference type="GO" id="GO:0016758">
    <property type="term" value="F:hexosyltransferase activity"/>
    <property type="evidence" value="ECO:0007669"/>
    <property type="project" value="UniProtKB-ARBA"/>
</dbReference>
<feature type="chain" id="PRO_5038989839" evidence="6">
    <location>
        <begin position="25"/>
        <end position="419"/>
    </location>
</feature>
<dbReference type="NCBIfam" id="TIGR04516">
    <property type="entry name" value="glycosyl_450act"/>
    <property type="match status" value="1"/>
</dbReference>
<comment type="similarity">
    <text evidence="1">Belongs to the glycosyltransferase 28 family.</text>
</comment>
<dbReference type="Proteomes" id="UP000199629">
    <property type="component" value="Unassembled WGS sequence"/>
</dbReference>
<evidence type="ECO:0000259" key="8">
    <source>
        <dbReference type="Pfam" id="PF21036"/>
    </source>
</evidence>
<feature type="domain" description="Erythromycin biosynthesis protein CIII-like C-terminal" evidence="7">
    <location>
        <begin position="262"/>
        <end position="409"/>
    </location>
</feature>
<keyword evidence="3 9" id="KW-0808">Transferase</keyword>